<dbReference type="Proteomes" id="UP000286716">
    <property type="component" value="Unassembled WGS sequence"/>
</dbReference>
<gene>
    <name evidence="1" type="ORF">DMA12_05595</name>
</gene>
<evidence type="ECO:0000313" key="1">
    <source>
        <dbReference type="EMBL" id="RSM48609.1"/>
    </source>
</evidence>
<sequence length="109" mass="12187">MHIRSRRRSIRFDGHTVTLSIATTSWGIVPDDTKNRFPVAKITRVEHSPATAWKPGKIVFVTPDSSPDVVTNVPMFADKLAGNAFQYDYGDRKKVAEFLAELEKARAQG</sequence>
<protein>
    <submittedName>
        <fullName evidence="1">Uncharacterized protein</fullName>
    </submittedName>
</protein>
<keyword evidence="2" id="KW-1185">Reference proteome</keyword>
<name>A0A428WZW7_AMYBA</name>
<accession>A0A428WZW7</accession>
<organism evidence="1 2">
    <name type="scientific">Amycolatopsis balhimycina DSM 5908</name>
    <dbReference type="NCBI Taxonomy" id="1081091"/>
    <lineage>
        <taxon>Bacteria</taxon>
        <taxon>Bacillati</taxon>
        <taxon>Actinomycetota</taxon>
        <taxon>Actinomycetes</taxon>
        <taxon>Pseudonocardiales</taxon>
        <taxon>Pseudonocardiaceae</taxon>
        <taxon>Amycolatopsis</taxon>
    </lineage>
</organism>
<reference evidence="1 2" key="1">
    <citation type="submission" date="2018-05" db="EMBL/GenBank/DDBJ databases">
        <title>Evolution of GPA BGCs.</title>
        <authorList>
            <person name="Waglechner N."/>
            <person name="Wright G.D."/>
        </authorList>
    </citation>
    <scope>NUCLEOTIDE SEQUENCE [LARGE SCALE GENOMIC DNA]</scope>
    <source>
        <strain evidence="1 2">DSM 5908</strain>
    </source>
</reference>
<evidence type="ECO:0000313" key="2">
    <source>
        <dbReference type="Proteomes" id="UP000286716"/>
    </source>
</evidence>
<dbReference type="RefSeq" id="WP_020646997.1">
    <property type="nucleotide sequence ID" value="NZ_QHHU01000006.1"/>
</dbReference>
<dbReference type="EMBL" id="QHHU01000006">
    <property type="protein sequence ID" value="RSM48609.1"/>
    <property type="molecule type" value="Genomic_DNA"/>
</dbReference>
<dbReference type="AlphaFoldDB" id="A0A428WZW7"/>
<dbReference type="OrthoDB" id="3626578at2"/>
<proteinExistence type="predicted"/>
<comment type="caution">
    <text evidence="1">The sequence shown here is derived from an EMBL/GenBank/DDBJ whole genome shotgun (WGS) entry which is preliminary data.</text>
</comment>